<evidence type="ECO:0000313" key="4">
    <source>
        <dbReference type="Proteomes" id="UP000183794"/>
    </source>
</evidence>
<dbReference type="AlphaFoldDB" id="A0A1K9ZPV6"/>
<dbReference type="RefSeq" id="WP_075499600.1">
    <property type="nucleotide sequence ID" value="NZ_CAWRCN010000039.1"/>
</dbReference>
<evidence type="ECO:0000313" key="1">
    <source>
        <dbReference type="EMBL" id="SGZ00482.1"/>
    </source>
</evidence>
<reference evidence="2 4" key="2">
    <citation type="submission" date="2016-11" db="EMBL/GenBank/DDBJ databases">
        <authorList>
            <person name="Jaros S."/>
            <person name="Januszkiewicz K."/>
            <person name="Wedrychowicz H."/>
        </authorList>
    </citation>
    <scope>NUCLEOTIDE SEQUENCE [LARGE SCALE GENOMIC DNA]</scope>
    <source>
        <strain evidence="2">NVI 5450</strain>
    </source>
</reference>
<accession>A0A1K9ZPV6</accession>
<reference evidence="1 3" key="1">
    <citation type="submission" date="2016-11" db="EMBL/GenBank/DDBJ databases">
        <authorList>
            <person name="Klemetsen T."/>
        </authorList>
    </citation>
    <scope>NUCLEOTIDE SEQUENCE [LARGE SCALE GENOMIC DNA]</scope>
    <source>
        <strain evidence="1">MT 2528</strain>
    </source>
</reference>
<organism evidence="2 4">
    <name type="scientific">Moritella viscosa</name>
    <dbReference type="NCBI Taxonomy" id="80854"/>
    <lineage>
        <taxon>Bacteria</taxon>
        <taxon>Pseudomonadati</taxon>
        <taxon>Pseudomonadota</taxon>
        <taxon>Gammaproteobacteria</taxon>
        <taxon>Alteromonadales</taxon>
        <taxon>Moritellaceae</taxon>
        <taxon>Moritella</taxon>
    </lineage>
</organism>
<dbReference type="Proteomes" id="UP000183794">
    <property type="component" value="Unassembled WGS sequence"/>
</dbReference>
<evidence type="ECO:0000313" key="3">
    <source>
        <dbReference type="Proteomes" id="UP000182660"/>
    </source>
</evidence>
<keyword evidence="3" id="KW-1185">Reference proteome</keyword>
<protein>
    <submittedName>
        <fullName evidence="2">Uncharacterized protein</fullName>
    </submittedName>
</protein>
<dbReference type="EMBL" id="FPLJ01000099">
    <property type="protein sequence ID" value="SGZ00482.1"/>
    <property type="molecule type" value="Genomic_DNA"/>
</dbReference>
<evidence type="ECO:0000313" key="2">
    <source>
        <dbReference type="EMBL" id="SGZ09219.1"/>
    </source>
</evidence>
<sequence length="201" mass="23982">MITFEHKPYLGNKVFALKQDCYKQVCEYNKQKNQVLEDFIREIEEKKGTNWDLENEFNTRIMPKMASFGGKISGQTRLVKSELAKYILTCLVDDNKTYFQQFTTMNFIVFSQFFLETSPTKKTILPFIDKSVDWKTKNLSNPNFARKENFREYLSKLELDKSGHFWVDWFNEEYSKYRELVKRDSHNAQENLKIIKDSMGL</sequence>
<proteinExistence type="predicted"/>
<dbReference type="Proteomes" id="UP000182660">
    <property type="component" value="Unassembled WGS sequence"/>
</dbReference>
<dbReference type="EMBL" id="FPLD01000095">
    <property type="protein sequence ID" value="SGZ09219.1"/>
    <property type="molecule type" value="Genomic_DNA"/>
</dbReference>
<gene>
    <name evidence="1" type="ORF">MT2528_4035</name>
    <name evidence="2" type="ORF">NVI5450_3424</name>
</gene>
<name>A0A1K9ZPV6_9GAMM</name>